<dbReference type="Proteomes" id="UP000243308">
    <property type="component" value="Unassembled WGS sequence"/>
</dbReference>
<dbReference type="OrthoDB" id="2349960at2759"/>
<keyword evidence="3" id="KW-1185">Reference proteome</keyword>
<name>A0A086TKQ6_9FUNG</name>
<accession>A0A086TKQ6</accession>
<dbReference type="EMBL" id="KN042431">
    <property type="protein sequence ID" value="KFH62533.1"/>
    <property type="molecule type" value="Genomic_DNA"/>
</dbReference>
<evidence type="ECO:0000313" key="3">
    <source>
        <dbReference type="Proteomes" id="UP000243308"/>
    </source>
</evidence>
<gene>
    <name evidence="2" type="ORF">MVEG_11926</name>
</gene>
<evidence type="ECO:0000256" key="1">
    <source>
        <dbReference type="SAM" id="MobiDB-lite"/>
    </source>
</evidence>
<proteinExistence type="predicted"/>
<sequence length="93" mass="9568">MFRQGYTRLPETSSTTDLAMDATTSSVTSSPGAVLRNVASSPPSASASRAHVLESLMPLSKTSWSSVPTIIHTGPSKTKDASGSSSSSGNTKH</sequence>
<protein>
    <submittedName>
        <fullName evidence="2">Uncharacterized protein</fullName>
    </submittedName>
</protein>
<feature type="region of interest" description="Disordered" evidence="1">
    <location>
        <begin position="64"/>
        <end position="93"/>
    </location>
</feature>
<dbReference type="AlphaFoldDB" id="A0A086TKQ6"/>
<organism evidence="2 3">
    <name type="scientific">Podila verticillata NRRL 6337</name>
    <dbReference type="NCBI Taxonomy" id="1069443"/>
    <lineage>
        <taxon>Eukaryota</taxon>
        <taxon>Fungi</taxon>
        <taxon>Fungi incertae sedis</taxon>
        <taxon>Mucoromycota</taxon>
        <taxon>Mortierellomycotina</taxon>
        <taxon>Mortierellomycetes</taxon>
        <taxon>Mortierellales</taxon>
        <taxon>Mortierellaceae</taxon>
        <taxon>Podila</taxon>
    </lineage>
</organism>
<feature type="compositionally biased region" description="Low complexity" evidence="1">
    <location>
        <begin position="82"/>
        <end position="93"/>
    </location>
</feature>
<reference evidence="2 3" key="1">
    <citation type="submission" date="2011-02" db="EMBL/GenBank/DDBJ databases">
        <title>The Genome Sequence of Mortierella verticillata NRRL 6337.</title>
        <authorList>
            <consortium name="The Broad Institute Genome Sequencing Platform"/>
            <person name="Russ C."/>
            <person name="Cuomo C."/>
            <person name="Burger G."/>
            <person name="Gray M.W."/>
            <person name="Holland P.W.H."/>
            <person name="King N."/>
            <person name="Lang F.B.F."/>
            <person name="Roger A.J."/>
            <person name="Ruiz-Trillo I."/>
            <person name="Young S.K."/>
            <person name="Zeng Q."/>
            <person name="Gargeya S."/>
            <person name="Alvarado L."/>
            <person name="Berlin A."/>
            <person name="Chapman S.B."/>
            <person name="Chen Z."/>
            <person name="Freedman E."/>
            <person name="Gellesch M."/>
            <person name="Goldberg J."/>
            <person name="Griggs A."/>
            <person name="Gujja S."/>
            <person name="Heilman E."/>
            <person name="Heiman D."/>
            <person name="Howarth C."/>
            <person name="Mehta T."/>
            <person name="Neiman D."/>
            <person name="Pearson M."/>
            <person name="Roberts A."/>
            <person name="Saif S."/>
            <person name="Shea T."/>
            <person name="Shenoy N."/>
            <person name="Sisk P."/>
            <person name="Stolte C."/>
            <person name="Sykes S."/>
            <person name="White J."/>
            <person name="Yandava C."/>
            <person name="Haas B."/>
            <person name="Nusbaum C."/>
            <person name="Birren B."/>
        </authorList>
    </citation>
    <scope>NUCLEOTIDE SEQUENCE [LARGE SCALE GENOMIC DNA]</scope>
    <source>
        <strain evidence="2 3">NRRL 6337</strain>
    </source>
</reference>
<feature type="compositionally biased region" description="Polar residues" evidence="1">
    <location>
        <begin position="10"/>
        <end position="31"/>
    </location>
</feature>
<feature type="region of interest" description="Disordered" evidence="1">
    <location>
        <begin position="1"/>
        <end position="46"/>
    </location>
</feature>
<evidence type="ECO:0000313" key="2">
    <source>
        <dbReference type="EMBL" id="KFH62533.1"/>
    </source>
</evidence>